<evidence type="ECO:0008006" key="3">
    <source>
        <dbReference type="Google" id="ProtNLM"/>
    </source>
</evidence>
<evidence type="ECO:0000313" key="2">
    <source>
        <dbReference type="Proteomes" id="UP000191554"/>
    </source>
</evidence>
<dbReference type="InterPro" id="IPR011748">
    <property type="entry name" value="Unchr_phage_tail-like"/>
</dbReference>
<dbReference type="Proteomes" id="UP000191554">
    <property type="component" value="Unassembled WGS sequence"/>
</dbReference>
<protein>
    <recommendedName>
        <fullName evidence="3">Phage tail protein</fullName>
    </recommendedName>
</protein>
<reference evidence="1 2" key="1">
    <citation type="submission" date="2017-03" db="EMBL/GenBank/DDBJ databases">
        <title>Genome sequence of Clostridium hungatei DSM 14427.</title>
        <authorList>
            <person name="Poehlein A."/>
            <person name="Daniel R."/>
        </authorList>
    </citation>
    <scope>NUCLEOTIDE SEQUENCE [LARGE SCALE GENOMIC DNA]</scope>
    <source>
        <strain evidence="1 2">DSM 14427</strain>
    </source>
</reference>
<dbReference type="AlphaFoldDB" id="A0A1V4SQ23"/>
<dbReference type="OrthoDB" id="370073at2"/>
<dbReference type="EMBL" id="MZGX01000004">
    <property type="protein sequence ID" value="OPX45566.1"/>
    <property type="molecule type" value="Genomic_DNA"/>
</dbReference>
<dbReference type="RefSeq" id="WP_080063389.1">
    <property type="nucleotide sequence ID" value="NZ_MZGX01000004.1"/>
</dbReference>
<keyword evidence="2" id="KW-1185">Reference proteome</keyword>
<gene>
    <name evidence="1" type="ORF">CLHUN_09450</name>
</gene>
<name>A0A1V4SQ23_RUMHU</name>
<evidence type="ECO:0000313" key="1">
    <source>
        <dbReference type="EMBL" id="OPX45566.1"/>
    </source>
</evidence>
<comment type="caution">
    <text evidence="1">The sequence shown here is derived from an EMBL/GenBank/DDBJ whole genome shotgun (WGS) entry which is preliminary data.</text>
</comment>
<sequence length="247" mass="28264">MSYPEYSKYTQYLPRIFQKGNTEDSEDYFLGRFLKAFEQILSGGTELQETVGIEKLLNEFDLYLDPDRTPPQFLEWLAGWVALELEDTADFFGTEDKELKNSLQNQVLPLEQPRKTINRQMIGAIVQLYKKRGTCNGLLEYLQLYAGDETTISINEFQETARIGNKREVGQNTMVGSSSPCFFSVNAIIPAHSRSMLNNKVALMRRVIENEKPFYTNYKLNVEIPALRIGVYSKVGRETLVGGMIED</sequence>
<dbReference type="STRING" id="48256.CLHUN_09450"/>
<accession>A0A1V4SQ23</accession>
<proteinExistence type="predicted"/>
<dbReference type="NCBIfam" id="TIGR02242">
    <property type="entry name" value="tail_TIGR02242"/>
    <property type="match status" value="1"/>
</dbReference>
<organism evidence="1 2">
    <name type="scientific">Ruminiclostridium hungatei</name>
    <name type="common">Clostridium hungatei</name>
    <dbReference type="NCBI Taxonomy" id="48256"/>
    <lineage>
        <taxon>Bacteria</taxon>
        <taxon>Bacillati</taxon>
        <taxon>Bacillota</taxon>
        <taxon>Clostridia</taxon>
        <taxon>Eubacteriales</taxon>
        <taxon>Oscillospiraceae</taxon>
        <taxon>Ruminiclostridium</taxon>
    </lineage>
</organism>